<feature type="transmembrane region" description="Helical" evidence="1">
    <location>
        <begin position="93"/>
        <end position="111"/>
    </location>
</feature>
<evidence type="ECO:0000313" key="2">
    <source>
        <dbReference type="EMBL" id="QJC27707.1"/>
    </source>
</evidence>
<dbReference type="AlphaFoldDB" id="A0A858PYR2"/>
<keyword evidence="1" id="KW-0472">Membrane</keyword>
<dbReference type="EMBL" id="CP046391">
    <property type="protein sequence ID" value="QJC27707.1"/>
    <property type="molecule type" value="Genomic_DNA"/>
</dbReference>
<keyword evidence="1" id="KW-1133">Transmembrane helix</keyword>
<reference evidence="2 3" key="1">
    <citation type="journal article" date="2020" name="Pathogens">
        <title>First Whole Genome Sequence of Anaplasma platys, an Obligate Intracellular Rickettsial Pathogen of Dogs.</title>
        <authorList>
            <person name="Llanes A."/>
            <person name="Rajeev S."/>
        </authorList>
    </citation>
    <scope>NUCLEOTIDE SEQUENCE [LARGE SCALE GENOMIC DNA]</scope>
    <source>
        <strain evidence="2 3">S3</strain>
    </source>
</reference>
<feature type="transmembrane region" description="Helical" evidence="1">
    <location>
        <begin position="20"/>
        <end position="40"/>
    </location>
</feature>
<proteinExistence type="predicted"/>
<gene>
    <name evidence="2" type="ORF">ANPL_03245</name>
</gene>
<accession>A0A858PYR2</accession>
<evidence type="ECO:0000256" key="1">
    <source>
        <dbReference type="SAM" id="Phobius"/>
    </source>
</evidence>
<keyword evidence="1" id="KW-0812">Transmembrane</keyword>
<sequence>MCRFCLRSAHDGDCFIAFRMLYFLVALHICVASFWSLFFRQYCSCCEAAYQMHRRETSIRACNSCLLGVSFYLYMPYIVALGLGHWNSSLSKVAPILALGLCLYVCCKSLLCNVDGFFPLSISHISYVLHFCVRHRCAC</sequence>
<name>A0A858PYR2_9RICK</name>
<evidence type="ECO:0000313" key="3">
    <source>
        <dbReference type="Proteomes" id="UP000500930"/>
    </source>
</evidence>
<keyword evidence="3" id="KW-1185">Reference proteome</keyword>
<feature type="transmembrane region" description="Helical" evidence="1">
    <location>
        <begin position="61"/>
        <end position="81"/>
    </location>
</feature>
<protein>
    <submittedName>
        <fullName evidence="2">Uncharacterized protein</fullName>
    </submittedName>
</protein>
<dbReference type="KEGG" id="aplt:ANPL_03245"/>
<organism evidence="2 3">
    <name type="scientific">Anaplasma platys</name>
    <dbReference type="NCBI Taxonomy" id="949"/>
    <lineage>
        <taxon>Bacteria</taxon>
        <taxon>Pseudomonadati</taxon>
        <taxon>Pseudomonadota</taxon>
        <taxon>Alphaproteobacteria</taxon>
        <taxon>Rickettsiales</taxon>
        <taxon>Anaplasmataceae</taxon>
        <taxon>Anaplasma</taxon>
    </lineage>
</organism>
<dbReference type="Proteomes" id="UP000500930">
    <property type="component" value="Chromosome"/>
</dbReference>